<accession>A0AAD5S735</accession>
<dbReference type="Proteomes" id="UP001212841">
    <property type="component" value="Unassembled WGS sequence"/>
</dbReference>
<reference evidence="1" key="1">
    <citation type="submission" date="2020-05" db="EMBL/GenBank/DDBJ databases">
        <title>Phylogenomic resolution of chytrid fungi.</title>
        <authorList>
            <person name="Stajich J.E."/>
            <person name="Amses K."/>
            <person name="Simmons R."/>
            <person name="Seto K."/>
            <person name="Myers J."/>
            <person name="Bonds A."/>
            <person name="Quandt C.A."/>
            <person name="Barry K."/>
            <person name="Liu P."/>
            <person name="Grigoriev I."/>
            <person name="Longcore J.E."/>
            <person name="James T.Y."/>
        </authorList>
    </citation>
    <scope>NUCLEOTIDE SEQUENCE</scope>
    <source>
        <strain evidence="1">JEL0318</strain>
    </source>
</reference>
<organism evidence="1 2">
    <name type="scientific">Rhizophlyctis rosea</name>
    <dbReference type="NCBI Taxonomy" id="64517"/>
    <lineage>
        <taxon>Eukaryota</taxon>
        <taxon>Fungi</taxon>
        <taxon>Fungi incertae sedis</taxon>
        <taxon>Chytridiomycota</taxon>
        <taxon>Chytridiomycota incertae sedis</taxon>
        <taxon>Chytridiomycetes</taxon>
        <taxon>Rhizophlyctidales</taxon>
        <taxon>Rhizophlyctidaceae</taxon>
        <taxon>Rhizophlyctis</taxon>
    </lineage>
</organism>
<evidence type="ECO:0000313" key="1">
    <source>
        <dbReference type="EMBL" id="KAJ3045295.1"/>
    </source>
</evidence>
<keyword evidence="2" id="KW-1185">Reference proteome</keyword>
<sequence>MKDRVAMKDPRIVEDEKKYNLDYEKKVFRRYQKVTEWNSESSADSDGVDDGEIVTTATTKNGIAKTTQVTMRTKATVEDEDEKKWVKEVMKQLGFGRGGKEAESGFSVDHPSRVTDVSIQTPQHGSQDARIMAATRGRDVRKETRIRLYKDERIDKKNKVKQ</sequence>
<dbReference type="AlphaFoldDB" id="A0AAD5S735"/>
<proteinExistence type="predicted"/>
<feature type="non-terminal residue" evidence="1">
    <location>
        <position position="162"/>
    </location>
</feature>
<dbReference type="EMBL" id="JADGJD010001243">
    <property type="protein sequence ID" value="KAJ3045295.1"/>
    <property type="molecule type" value="Genomic_DNA"/>
</dbReference>
<evidence type="ECO:0000313" key="2">
    <source>
        <dbReference type="Proteomes" id="UP001212841"/>
    </source>
</evidence>
<comment type="caution">
    <text evidence="1">The sequence shown here is derived from an EMBL/GenBank/DDBJ whole genome shotgun (WGS) entry which is preliminary data.</text>
</comment>
<name>A0AAD5S735_9FUNG</name>
<gene>
    <name evidence="1" type="ORF">HK097_001259</name>
</gene>
<protein>
    <submittedName>
        <fullName evidence="1">Uncharacterized protein</fullName>
    </submittedName>
</protein>